<protein>
    <submittedName>
        <fullName evidence="1">Uncharacterized protein</fullName>
    </submittedName>
</protein>
<accession>A0A0H3NRH1</accession>
<evidence type="ECO:0000313" key="2">
    <source>
        <dbReference type="Proteomes" id="UP000008084"/>
    </source>
</evidence>
<gene>
    <name evidence="1" type="ordered locus">Y11_10181</name>
</gene>
<dbReference type="AlphaFoldDB" id="A0A0H3NRH1"/>
<reference evidence="1 2" key="1">
    <citation type="journal article" date="2011" name="J. Bacteriol.">
        <title>Complete genome sequence of Yersinia enterocolitica subsp. palearctica serogroup O:3.</title>
        <authorList>
            <person name="Batzilla J."/>
            <person name="Hoper D."/>
            <person name="Antonenka U."/>
            <person name="Heesemann J."/>
            <person name="Rakin A."/>
        </authorList>
    </citation>
    <scope>NUCLEOTIDE SEQUENCE [LARGE SCALE GENOMIC DNA]</scope>
    <source>
        <strain evidence="2">DSM 13030 / CIP 106945 / Y11</strain>
    </source>
</reference>
<dbReference type="Proteomes" id="UP000008084">
    <property type="component" value="Chromosome"/>
</dbReference>
<sequence>MVRKFLLVVIKRRQPITMTINHGEIITQSVKKLAMQINKCEATAADSAIVFAG</sequence>
<name>A0A0H3NRH1_YERE1</name>
<proteinExistence type="predicted"/>
<evidence type="ECO:0000313" key="1">
    <source>
        <dbReference type="EMBL" id="CBY27163.1"/>
    </source>
</evidence>
<dbReference type="KEGG" id="yey:Y11_10181"/>
<dbReference type="EMBL" id="FR729477">
    <property type="protein sequence ID" value="CBY27163.1"/>
    <property type="molecule type" value="Genomic_DNA"/>
</dbReference>
<organism evidence="1 2">
    <name type="scientific">Yersinia enterocolitica subsp. palearctica serotype O:3 (strain DSM 13030 / CIP 106945 / Y11)</name>
    <dbReference type="NCBI Taxonomy" id="930944"/>
    <lineage>
        <taxon>Bacteria</taxon>
        <taxon>Pseudomonadati</taxon>
        <taxon>Pseudomonadota</taxon>
        <taxon>Gammaproteobacteria</taxon>
        <taxon>Enterobacterales</taxon>
        <taxon>Yersiniaceae</taxon>
        <taxon>Yersinia</taxon>
    </lineage>
</organism>
<dbReference type="HOGENOM" id="CLU_3067811_0_0_6"/>
<dbReference type="PATRIC" id="fig|930944.6.peg.1006"/>